<dbReference type="Pfam" id="PF11292">
    <property type="entry name" value="DUF3093"/>
    <property type="match status" value="1"/>
</dbReference>
<dbReference type="STRING" id="381665.SAMN05216554_2015"/>
<reference evidence="2 3" key="1">
    <citation type="submission" date="2016-10" db="EMBL/GenBank/DDBJ databases">
        <authorList>
            <person name="de Groot N.N."/>
        </authorList>
    </citation>
    <scope>NUCLEOTIDE SEQUENCE [LARGE SCALE GENOMIC DNA]</scope>
    <source>
        <strain evidence="2 3">CGMCC 4.3491</strain>
    </source>
</reference>
<dbReference type="AlphaFoldDB" id="A0A1H3PP16"/>
<protein>
    <recommendedName>
        <fullName evidence="4">DUF3093 domain-containing protein</fullName>
    </recommendedName>
</protein>
<keyword evidence="1" id="KW-1133">Transmembrane helix</keyword>
<dbReference type="EMBL" id="FNPZ01000002">
    <property type="protein sequence ID" value="SDZ02972.1"/>
    <property type="molecule type" value="Genomic_DNA"/>
</dbReference>
<organism evidence="2 3">
    <name type="scientific">Herbiconiux ginsengi</name>
    <dbReference type="NCBI Taxonomy" id="381665"/>
    <lineage>
        <taxon>Bacteria</taxon>
        <taxon>Bacillati</taxon>
        <taxon>Actinomycetota</taxon>
        <taxon>Actinomycetes</taxon>
        <taxon>Micrococcales</taxon>
        <taxon>Microbacteriaceae</taxon>
        <taxon>Herbiconiux</taxon>
    </lineage>
</organism>
<dbReference type="Proteomes" id="UP000198891">
    <property type="component" value="Unassembled WGS sequence"/>
</dbReference>
<keyword evidence="3" id="KW-1185">Reference proteome</keyword>
<name>A0A1H3PP16_9MICO</name>
<evidence type="ECO:0008006" key="4">
    <source>
        <dbReference type="Google" id="ProtNLM"/>
    </source>
</evidence>
<evidence type="ECO:0000256" key="1">
    <source>
        <dbReference type="SAM" id="Phobius"/>
    </source>
</evidence>
<dbReference type="RefSeq" id="WP_092552683.1">
    <property type="nucleotide sequence ID" value="NZ_FNPZ01000002.1"/>
</dbReference>
<feature type="transmembrane region" description="Helical" evidence="1">
    <location>
        <begin position="38"/>
        <end position="60"/>
    </location>
</feature>
<keyword evidence="1" id="KW-0812">Transmembrane</keyword>
<evidence type="ECO:0000313" key="2">
    <source>
        <dbReference type="EMBL" id="SDZ02972.1"/>
    </source>
</evidence>
<feature type="transmembrane region" description="Helical" evidence="1">
    <location>
        <begin position="12"/>
        <end position="32"/>
    </location>
</feature>
<keyword evidence="1" id="KW-0472">Membrane</keyword>
<dbReference type="InterPro" id="IPR021443">
    <property type="entry name" value="DUF3093"/>
</dbReference>
<evidence type="ECO:0000313" key="3">
    <source>
        <dbReference type="Proteomes" id="UP000198891"/>
    </source>
</evidence>
<proteinExistence type="predicted"/>
<accession>A0A1H3PP16</accession>
<sequence length="150" mass="16461">MSHYREKLTPSLWVFVSIALVIPASIIVFAPLTTIDGWLVGTVVGVVLYVGLIGTIWAMAPVLDVTSGIVRVGRATIPADLLGECTAYRGEEAREQRGRLADARAWLCIRGWIDPVVKMQIADPQDPTPYWLVSTRRPGDFIDAVTASQR</sequence>
<dbReference type="OrthoDB" id="3217020at2"/>
<gene>
    <name evidence="2" type="ORF">SAMN05216554_2015</name>
</gene>